<evidence type="ECO:0008006" key="3">
    <source>
        <dbReference type="Google" id="ProtNLM"/>
    </source>
</evidence>
<keyword evidence="2" id="KW-1185">Reference proteome</keyword>
<protein>
    <recommendedName>
        <fullName evidence="3">Phage protein</fullName>
    </recommendedName>
</protein>
<gene>
    <name evidence="1" type="ORF">P2B40kb_p024</name>
</gene>
<name>A0A2D2W5W5_9CAUD</name>
<evidence type="ECO:0000313" key="2">
    <source>
        <dbReference type="Proteomes" id="UP000241876"/>
    </source>
</evidence>
<evidence type="ECO:0000313" key="1">
    <source>
        <dbReference type="EMBL" id="ATS93691.1"/>
    </source>
</evidence>
<dbReference type="Pfam" id="PF10911">
    <property type="entry name" value="T7-like_Y65"/>
    <property type="match status" value="1"/>
</dbReference>
<accession>A0A2D2W5W5</accession>
<reference evidence="1 2" key="1">
    <citation type="submission" date="2017-09" db="EMBL/GenBank/DDBJ databases">
        <title>Complete genome sequence of bacteriophage (DU_PP_II) infecting Pectobacterium spp.</title>
        <authorList>
            <person name="Park T.-H."/>
        </authorList>
    </citation>
    <scope>NUCLEOTIDE SEQUENCE [LARGE SCALE GENOMIC DNA]</scope>
</reference>
<proteinExistence type="predicted"/>
<dbReference type="InterPro" id="IPR020121">
    <property type="entry name" value="Phage_T7-like_6.5"/>
</dbReference>
<dbReference type="EMBL" id="MF979561">
    <property type="protein sequence ID" value="ATS93691.1"/>
    <property type="molecule type" value="Genomic_DNA"/>
</dbReference>
<organism evidence="1 2">
    <name type="scientific">Pectobacterium phage DU_PP_II</name>
    <dbReference type="NCBI Taxonomy" id="2041489"/>
    <lineage>
        <taxon>Viruses</taxon>
        <taxon>Duplodnaviria</taxon>
        <taxon>Heunggongvirae</taxon>
        <taxon>Uroviricota</taxon>
        <taxon>Caudoviricetes</taxon>
        <taxon>Autographivirales</taxon>
        <taxon>Autotranscriptaviridae</taxon>
        <taxon>Studiervirinae</taxon>
        <taxon>Unyawovirus</taxon>
        <taxon>Unyawovirus DUPPII</taxon>
    </lineage>
</organism>
<dbReference type="Proteomes" id="UP000241876">
    <property type="component" value="Genome"/>
</dbReference>
<sequence length="82" mass="9421">MLNPIKHLLVNPNDVPDVPRVVKDFLQSRYNASYLYETLVPELKANGYSESFISGVLHGFNEASKVIDEIEQRKQYNHEEGD</sequence>